<reference evidence="10 11" key="1">
    <citation type="journal article" date="2015" name="Microbes Environ.">
        <title>Distribution and evolution of nitrogen fixation genes in the phylum bacteroidetes.</title>
        <authorList>
            <person name="Inoue J."/>
            <person name="Oshima K."/>
            <person name="Suda W."/>
            <person name="Sakamoto M."/>
            <person name="Iino T."/>
            <person name="Noda S."/>
            <person name="Hongoh Y."/>
            <person name="Hattori M."/>
            <person name="Ohkuma M."/>
        </authorList>
    </citation>
    <scope>NUCLEOTIDE SEQUENCE [LARGE SCALE GENOMIC DNA]</scope>
    <source>
        <strain evidence="10">JCM 15548</strain>
    </source>
</reference>
<comment type="function">
    <text evidence="8">Catalyzes the removal of elemental sulfur and selenium atoms from L-cysteine, L-cystine, L-selenocysteine, and L-selenocystine to produce L-alanine.</text>
</comment>
<evidence type="ECO:0000256" key="3">
    <source>
        <dbReference type="ARBA" id="ARBA00012239"/>
    </source>
</evidence>
<dbReference type="InterPro" id="IPR015422">
    <property type="entry name" value="PyrdxlP-dep_Trfase_small"/>
</dbReference>
<dbReference type="InterPro" id="IPR020578">
    <property type="entry name" value="Aminotrans_V_PyrdxlP_BS"/>
</dbReference>
<gene>
    <name evidence="10" type="ORF">JCM15548_68</name>
</gene>
<dbReference type="OrthoDB" id="9804366at2"/>
<keyword evidence="4 8" id="KW-0808">Transferase</keyword>
<feature type="domain" description="Aminotransferase class V" evidence="9">
    <location>
        <begin position="25"/>
        <end position="394"/>
    </location>
</feature>
<evidence type="ECO:0000313" key="10">
    <source>
        <dbReference type="EMBL" id="GAO28012.1"/>
    </source>
</evidence>
<dbReference type="PANTHER" id="PTHR43586">
    <property type="entry name" value="CYSTEINE DESULFURASE"/>
    <property type="match status" value="1"/>
</dbReference>
<dbReference type="STRING" id="1236989.JCM15548_68"/>
<dbReference type="PROSITE" id="PS00595">
    <property type="entry name" value="AA_TRANSFER_CLASS_5"/>
    <property type="match status" value="1"/>
</dbReference>
<dbReference type="Gene3D" id="3.90.1150.10">
    <property type="entry name" value="Aspartate Aminotransferase, domain 1"/>
    <property type="match status" value="1"/>
</dbReference>
<dbReference type="GO" id="GO:0031071">
    <property type="term" value="F:cysteine desulfurase activity"/>
    <property type="evidence" value="ECO:0007669"/>
    <property type="project" value="UniProtKB-UniRule"/>
</dbReference>
<evidence type="ECO:0000256" key="1">
    <source>
        <dbReference type="ARBA" id="ARBA00001933"/>
    </source>
</evidence>
<dbReference type="EMBL" id="BAZW01000001">
    <property type="protein sequence ID" value="GAO28012.1"/>
    <property type="molecule type" value="Genomic_DNA"/>
</dbReference>
<proteinExistence type="inferred from homology"/>
<sequence length="406" mass="44882">MNYPIEDIRKDFPILSRPVNGRPLVYFDNGATTQTPRQVVEAMSQVYYEYNSNIHRGVHTLSNICTEAFEAVRQKITTFINATETREVIFTRGTTEAINLVAHSFGETYLKAGDEIIISGMEHHSNIVPWQMLQKRRGIQLKVIPVLDDGSLDMGALQELVSPRTRLVAVTHISNVLGTINPVEEIIALAHQNQAAVLIDGAQAIHHTKVDVQQLDCDFYVFSGHKMYGPTGSGVLYGKEKWLSEMAPWQGGGEMIKSVTFDHFTFNELPYKFEAGTPDYVATIGLGAAVDYLQGVGLDAIHQYEEALYAYAFEQLSAFGGVEFYGTAANRGSLISFLIKGIHPFDAGTLIDKMGIAVRTGHHCAQPLMDRFGIPGTIRASFGLYNTRSEVDALMDGLAKVRQLFG</sequence>
<evidence type="ECO:0000259" key="9">
    <source>
        <dbReference type="Pfam" id="PF00266"/>
    </source>
</evidence>
<dbReference type="NCBIfam" id="TIGR01979">
    <property type="entry name" value="sufS"/>
    <property type="match status" value="1"/>
</dbReference>
<dbReference type="GO" id="GO:0030170">
    <property type="term" value="F:pyridoxal phosphate binding"/>
    <property type="evidence" value="ECO:0007669"/>
    <property type="project" value="UniProtKB-UniRule"/>
</dbReference>
<dbReference type="GO" id="GO:0006534">
    <property type="term" value="P:cysteine metabolic process"/>
    <property type="evidence" value="ECO:0007669"/>
    <property type="project" value="UniProtKB-UniRule"/>
</dbReference>
<organism evidence="10 11">
    <name type="scientific">Geofilum rubicundum JCM 15548</name>
    <dbReference type="NCBI Taxonomy" id="1236989"/>
    <lineage>
        <taxon>Bacteria</taxon>
        <taxon>Pseudomonadati</taxon>
        <taxon>Bacteroidota</taxon>
        <taxon>Bacteroidia</taxon>
        <taxon>Marinilabiliales</taxon>
        <taxon>Marinilabiliaceae</taxon>
        <taxon>Geofilum</taxon>
    </lineage>
</organism>
<dbReference type="InterPro" id="IPR010970">
    <property type="entry name" value="Cys_dSase_SufS"/>
</dbReference>
<comment type="cofactor">
    <cofactor evidence="1 7">
        <name>pyridoxal 5'-phosphate</name>
        <dbReference type="ChEBI" id="CHEBI:597326"/>
    </cofactor>
</comment>
<keyword evidence="5 8" id="KW-0663">Pyridoxal phosphate</keyword>
<evidence type="ECO:0000256" key="6">
    <source>
        <dbReference type="ARBA" id="ARBA00050776"/>
    </source>
</evidence>
<accession>A0A0E9LR14</accession>
<comment type="catalytic activity">
    <reaction evidence="6 8">
        <text>(sulfur carrier)-H + L-cysteine = (sulfur carrier)-SH + L-alanine</text>
        <dbReference type="Rhea" id="RHEA:43892"/>
        <dbReference type="Rhea" id="RHEA-COMP:14737"/>
        <dbReference type="Rhea" id="RHEA-COMP:14739"/>
        <dbReference type="ChEBI" id="CHEBI:29917"/>
        <dbReference type="ChEBI" id="CHEBI:35235"/>
        <dbReference type="ChEBI" id="CHEBI:57972"/>
        <dbReference type="ChEBI" id="CHEBI:64428"/>
        <dbReference type="EC" id="2.8.1.7"/>
    </reaction>
</comment>
<protein>
    <recommendedName>
        <fullName evidence="3 8">Cysteine desulfurase</fullName>
        <ecNumber evidence="3 8">2.8.1.7</ecNumber>
    </recommendedName>
</protein>
<dbReference type="InterPro" id="IPR000192">
    <property type="entry name" value="Aminotrans_V_dom"/>
</dbReference>
<comment type="caution">
    <text evidence="10">The sequence shown here is derived from an EMBL/GenBank/DDBJ whole genome shotgun (WGS) entry which is preliminary data.</text>
</comment>
<dbReference type="SUPFAM" id="SSF53383">
    <property type="entry name" value="PLP-dependent transferases"/>
    <property type="match status" value="1"/>
</dbReference>
<dbReference type="InterPro" id="IPR015424">
    <property type="entry name" value="PyrdxlP-dep_Trfase"/>
</dbReference>
<evidence type="ECO:0000256" key="2">
    <source>
        <dbReference type="ARBA" id="ARBA00010447"/>
    </source>
</evidence>
<dbReference type="Gene3D" id="3.40.640.10">
    <property type="entry name" value="Type I PLP-dependent aspartate aminotransferase-like (Major domain)"/>
    <property type="match status" value="1"/>
</dbReference>
<dbReference type="CDD" id="cd06453">
    <property type="entry name" value="SufS_like"/>
    <property type="match status" value="1"/>
</dbReference>
<evidence type="ECO:0000256" key="7">
    <source>
        <dbReference type="RuleBase" id="RU004504"/>
    </source>
</evidence>
<evidence type="ECO:0000313" key="11">
    <source>
        <dbReference type="Proteomes" id="UP000032900"/>
    </source>
</evidence>
<keyword evidence="11" id="KW-1185">Reference proteome</keyword>
<dbReference type="Proteomes" id="UP000032900">
    <property type="component" value="Unassembled WGS sequence"/>
</dbReference>
<dbReference type="RefSeq" id="WP_062121933.1">
    <property type="nucleotide sequence ID" value="NZ_BAZW01000001.1"/>
</dbReference>
<dbReference type="EC" id="2.8.1.7" evidence="3 8"/>
<evidence type="ECO:0000256" key="4">
    <source>
        <dbReference type="ARBA" id="ARBA00022679"/>
    </source>
</evidence>
<dbReference type="AlphaFoldDB" id="A0A0E9LR14"/>
<evidence type="ECO:0000256" key="8">
    <source>
        <dbReference type="RuleBase" id="RU004506"/>
    </source>
</evidence>
<dbReference type="InterPro" id="IPR015421">
    <property type="entry name" value="PyrdxlP-dep_Trfase_major"/>
</dbReference>
<evidence type="ECO:0000256" key="5">
    <source>
        <dbReference type="ARBA" id="ARBA00022898"/>
    </source>
</evidence>
<name>A0A0E9LR14_9BACT</name>
<comment type="similarity">
    <text evidence="2 8">Belongs to the class-V pyridoxal-phosphate-dependent aminotransferase family. Csd subfamily.</text>
</comment>
<dbReference type="Pfam" id="PF00266">
    <property type="entry name" value="Aminotran_5"/>
    <property type="match status" value="1"/>
</dbReference>
<dbReference type="PANTHER" id="PTHR43586:SF8">
    <property type="entry name" value="CYSTEINE DESULFURASE 1, CHLOROPLASTIC"/>
    <property type="match status" value="1"/>
</dbReference>